<feature type="domain" description="GGDEF" evidence="2">
    <location>
        <begin position="347"/>
        <end position="477"/>
    </location>
</feature>
<keyword evidence="3" id="KW-0548">Nucleotidyltransferase</keyword>
<dbReference type="EMBL" id="CP088295">
    <property type="protein sequence ID" value="UUY06287.1"/>
    <property type="molecule type" value="Genomic_DNA"/>
</dbReference>
<keyword evidence="1" id="KW-1133">Transmembrane helix</keyword>
<dbReference type="NCBIfam" id="TIGR00254">
    <property type="entry name" value="GGDEF"/>
    <property type="match status" value="1"/>
</dbReference>
<dbReference type="GO" id="GO:0052621">
    <property type="term" value="F:diguanylate cyclase activity"/>
    <property type="evidence" value="ECO:0007669"/>
    <property type="project" value="UniProtKB-EC"/>
</dbReference>
<name>A0ABY5PNS1_9ACTN</name>
<dbReference type="InterPro" id="IPR050469">
    <property type="entry name" value="Diguanylate_Cyclase"/>
</dbReference>
<dbReference type="EC" id="2.7.7.65" evidence="3"/>
<protein>
    <submittedName>
        <fullName evidence="3">Diguanylate cyclase</fullName>
        <ecNumber evidence="3">2.7.7.65</ecNumber>
    </submittedName>
</protein>
<feature type="transmembrane region" description="Helical" evidence="1">
    <location>
        <begin position="117"/>
        <end position="140"/>
    </location>
</feature>
<gene>
    <name evidence="3" type="ORF">LRS13_09000</name>
</gene>
<evidence type="ECO:0000259" key="2">
    <source>
        <dbReference type="PROSITE" id="PS50887"/>
    </source>
</evidence>
<proteinExistence type="predicted"/>
<dbReference type="Gene3D" id="3.30.70.270">
    <property type="match status" value="1"/>
</dbReference>
<dbReference type="CDD" id="cd01949">
    <property type="entry name" value="GGDEF"/>
    <property type="match status" value="1"/>
</dbReference>
<reference evidence="4" key="1">
    <citation type="submission" date="2021-11" db="EMBL/GenBank/DDBJ databases">
        <title>Cultivation dependent microbiological survey of springs from the worlds oldest radium mine currently devoted to the extraction of radon-saturated water.</title>
        <authorList>
            <person name="Kapinusova G."/>
            <person name="Smrhova T."/>
            <person name="Strejcek M."/>
            <person name="Suman J."/>
            <person name="Jani K."/>
            <person name="Pajer P."/>
            <person name="Uhlik O."/>
        </authorList>
    </citation>
    <scope>NUCLEOTIDE SEQUENCE [LARGE SCALE GENOMIC DNA]</scope>
    <source>
        <strain evidence="4">J379</strain>
    </source>
</reference>
<keyword evidence="1" id="KW-0472">Membrane</keyword>
<dbReference type="InterPro" id="IPR029787">
    <property type="entry name" value="Nucleotide_cyclase"/>
</dbReference>
<dbReference type="SMART" id="SM00267">
    <property type="entry name" value="GGDEF"/>
    <property type="match status" value="1"/>
</dbReference>
<dbReference type="Pfam" id="PF00990">
    <property type="entry name" value="GGDEF"/>
    <property type="match status" value="1"/>
</dbReference>
<dbReference type="PROSITE" id="PS50887">
    <property type="entry name" value="GGDEF"/>
    <property type="match status" value="1"/>
</dbReference>
<dbReference type="InterPro" id="IPR007891">
    <property type="entry name" value="CHASE3"/>
</dbReference>
<keyword evidence="1" id="KW-0812">Transmembrane</keyword>
<evidence type="ECO:0000256" key="1">
    <source>
        <dbReference type="SAM" id="Phobius"/>
    </source>
</evidence>
<dbReference type="PANTHER" id="PTHR45138:SF9">
    <property type="entry name" value="DIGUANYLATE CYCLASE DGCM-RELATED"/>
    <property type="match status" value="1"/>
</dbReference>
<accession>A0ABY5PNS1</accession>
<dbReference type="Pfam" id="PF05227">
    <property type="entry name" value="CHASE3"/>
    <property type="match status" value="1"/>
</dbReference>
<evidence type="ECO:0000313" key="3">
    <source>
        <dbReference type="EMBL" id="UUY06287.1"/>
    </source>
</evidence>
<dbReference type="Proteomes" id="UP001058860">
    <property type="component" value="Chromosome"/>
</dbReference>
<keyword evidence="4" id="KW-1185">Reference proteome</keyword>
<evidence type="ECO:0000313" key="4">
    <source>
        <dbReference type="Proteomes" id="UP001058860"/>
    </source>
</evidence>
<organism evidence="3 4">
    <name type="scientific">Svornostia abyssi</name>
    <dbReference type="NCBI Taxonomy" id="2898438"/>
    <lineage>
        <taxon>Bacteria</taxon>
        <taxon>Bacillati</taxon>
        <taxon>Actinomycetota</taxon>
        <taxon>Thermoleophilia</taxon>
        <taxon>Solirubrobacterales</taxon>
        <taxon>Baekduiaceae</taxon>
        <taxon>Svornostia</taxon>
    </lineage>
</organism>
<sequence>MLDQETGLRGYNLNGLDEFLRPYQQGRADFGQALNDSRSAMEGDRNGQALLAEQAQISDEWRQLASVAVTQARLRDTVHADATGARQRKAVMDRFRIANTDYQRLIDERRESREAGLAWLSAGVVFALAVFFALLGAVVLRRQRQARRAARRREAAYVARQHDLGTGLQVARSEEEAHEVLSRHLELSVPGSDAAVLTRNNSENRLLLATEVPDDSPLTDRVADVEPRACLAVRLASRRHEGDAAAPSVLRCEVCGGLEGRADCSPLIVGGEVIGAALLRHPDPLSERQDRAVEESVAQAAPVLANLRNLALAESRAATDGLTGLPNRRSFEETLKRMAAQAGRTKTPLSALALDLDHFKSVNDTHGHEVGDEVLAAMGALLADLVRASDFAARIGGEEFVVLAPDTARDGAVALAETIRAAVREVAVPGVAQVTVSIGVASLPEDASTPSGLLRAADRLLYAAKERGRDRVEANLPVGESEPQPRITS</sequence>
<keyword evidence="3" id="KW-0808">Transferase</keyword>
<dbReference type="SUPFAM" id="SSF55073">
    <property type="entry name" value="Nucleotide cyclase"/>
    <property type="match status" value="1"/>
</dbReference>
<dbReference type="InterPro" id="IPR000160">
    <property type="entry name" value="GGDEF_dom"/>
</dbReference>
<dbReference type="InterPro" id="IPR043128">
    <property type="entry name" value="Rev_trsase/Diguanyl_cyclase"/>
</dbReference>
<dbReference type="PANTHER" id="PTHR45138">
    <property type="entry name" value="REGULATORY COMPONENTS OF SENSORY TRANSDUCTION SYSTEM"/>
    <property type="match status" value="1"/>
</dbReference>